<dbReference type="InterPro" id="IPR050559">
    <property type="entry name" value="P-Pant_transferase_sf"/>
</dbReference>
<dbReference type="Gene3D" id="3.90.470.20">
    <property type="entry name" value="4'-phosphopantetheinyl transferase domain"/>
    <property type="match status" value="2"/>
</dbReference>
<dbReference type="GO" id="GO:0019878">
    <property type="term" value="P:lysine biosynthetic process via aminoadipic acid"/>
    <property type="evidence" value="ECO:0007669"/>
    <property type="project" value="TreeGrafter"/>
</dbReference>
<evidence type="ECO:0000256" key="9">
    <source>
        <dbReference type="ARBA" id="ARBA00022723"/>
    </source>
</evidence>
<dbReference type="OrthoDB" id="26719at2759"/>
<dbReference type="GO" id="GO:0008897">
    <property type="term" value="F:holo-[acyl-carrier-protein] synthase activity"/>
    <property type="evidence" value="ECO:0007669"/>
    <property type="project" value="UniProtKB-EC"/>
</dbReference>
<evidence type="ECO:0000256" key="4">
    <source>
        <dbReference type="ARBA" id="ARBA00011245"/>
    </source>
</evidence>
<evidence type="ECO:0000256" key="5">
    <source>
        <dbReference type="ARBA" id="ARBA00013172"/>
    </source>
</evidence>
<dbReference type="GO" id="GO:0000287">
    <property type="term" value="F:magnesium ion binding"/>
    <property type="evidence" value="ECO:0007669"/>
    <property type="project" value="InterPro"/>
</dbReference>
<dbReference type="Pfam" id="PF01648">
    <property type="entry name" value="ACPS"/>
    <property type="match status" value="1"/>
</dbReference>
<name>A0A8J1THS8_OWEFU</name>
<dbReference type="PANTHER" id="PTHR12215:SF10">
    <property type="entry name" value="L-AMINOADIPATE-SEMIALDEHYDE DEHYDROGENASE-PHOSPHOPANTETHEINYL TRANSFERASE"/>
    <property type="match status" value="1"/>
</dbReference>
<evidence type="ECO:0000313" key="17">
    <source>
        <dbReference type="EMBL" id="CAH1777189.1"/>
    </source>
</evidence>
<keyword evidence="18" id="KW-1185">Reference proteome</keyword>
<keyword evidence="8" id="KW-0808">Transferase</keyword>
<keyword evidence="10" id="KW-0460">Magnesium</keyword>
<dbReference type="InterPro" id="IPR055066">
    <property type="entry name" value="AASDHPPT_N"/>
</dbReference>
<comment type="catalytic activity">
    <reaction evidence="14">
        <text>apo-[ACP] + acetyl-CoA = acetyl-[ACP] + adenosine 3',5'-bisphosphate + H(+)</text>
        <dbReference type="Rhea" id="RHEA:46564"/>
        <dbReference type="Rhea" id="RHEA-COMP:9621"/>
        <dbReference type="Rhea" id="RHEA-COMP:9690"/>
        <dbReference type="ChEBI" id="CHEBI:15378"/>
        <dbReference type="ChEBI" id="CHEBI:29999"/>
        <dbReference type="ChEBI" id="CHEBI:57288"/>
        <dbReference type="ChEBI" id="CHEBI:58343"/>
        <dbReference type="ChEBI" id="CHEBI:78446"/>
    </reaction>
    <physiologicalReaction direction="left-to-right" evidence="14">
        <dbReference type="Rhea" id="RHEA:46565"/>
    </physiologicalReaction>
</comment>
<evidence type="ECO:0000259" key="16">
    <source>
        <dbReference type="Pfam" id="PF22624"/>
    </source>
</evidence>
<dbReference type="GO" id="GO:0005829">
    <property type="term" value="C:cytosol"/>
    <property type="evidence" value="ECO:0007669"/>
    <property type="project" value="UniProtKB-SubCell"/>
</dbReference>
<evidence type="ECO:0000256" key="11">
    <source>
        <dbReference type="ARBA" id="ARBA00030484"/>
    </source>
</evidence>
<evidence type="ECO:0000256" key="8">
    <source>
        <dbReference type="ARBA" id="ARBA00022679"/>
    </source>
</evidence>
<comment type="catalytic activity">
    <reaction evidence="13">
        <text>apo-[ACP] + CoA = holo-[ACP] + adenosine 3',5'-bisphosphate + H(+)</text>
        <dbReference type="Rhea" id="RHEA:12068"/>
        <dbReference type="Rhea" id="RHEA-COMP:9685"/>
        <dbReference type="Rhea" id="RHEA-COMP:9690"/>
        <dbReference type="ChEBI" id="CHEBI:15378"/>
        <dbReference type="ChEBI" id="CHEBI:29999"/>
        <dbReference type="ChEBI" id="CHEBI:57287"/>
        <dbReference type="ChEBI" id="CHEBI:58343"/>
        <dbReference type="ChEBI" id="CHEBI:64479"/>
        <dbReference type="EC" id="2.7.8.7"/>
    </reaction>
    <physiologicalReaction direction="left-to-right" evidence="13">
        <dbReference type="Rhea" id="RHEA:12069"/>
    </physiologicalReaction>
</comment>
<evidence type="ECO:0000256" key="3">
    <source>
        <dbReference type="ARBA" id="ARBA00006195"/>
    </source>
</evidence>
<protein>
    <recommendedName>
        <fullName evidence="6">L-aminoadipate-semialdehyde dehydrogenase-phosphopantetheinyl transferase</fullName>
        <ecNumber evidence="5">2.7.8.7</ecNumber>
    </recommendedName>
    <alternativeName>
        <fullName evidence="11">4'-phosphopantetheinyl transferase</fullName>
    </alternativeName>
    <alternativeName>
        <fullName evidence="12">Alpha-aminoadipic semialdehyde dehydrogenase-phosphopantetheinyl transferase</fullName>
    </alternativeName>
</protein>
<dbReference type="Pfam" id="PF22624">
    <property type="entry name" value="AASDHPPT_N"/>
    <property type="match status" value="1"/>
</dbReference>
<evidence type="ECO:0000256" key="14">
    <source>
        <dbReference type="ARBA" id="ARBA00048794"/>
    </source>
</evidence>
<sequence>MSRLRWAFNCGRWSPSEAEWTMAAQCIQPEEKERIGKFVFKKDAKSSMAGRLLLRKVISETLNIPYKDVKLGRTPKGKPVLETKMKTGFPNFNFNVSHQGEYAVLAAEPVYQVGIDVMDIAQPRGSKSTAEFFDLMSRQFTDHEWSNIKQPTSEMEQLGMFYRHWCLKESYVKAFGIGIGFNLERLSFHVKTPLHTGVITSDTTFHIDGELDPAWRFEETKLDEKHCVAVGICTDVKQINRNCGNVIETLTDSEEYMEETVPSFKMLTFKDLIDGAEALTEPDELYWKTFNAKDEMPRRWKDT</sequence>
<dbReference type="PANTHER" id="PTHR12215">
    <property type="entry name" value="PHOSPHOPANTETHEINE TRANSFERASE"/>
    <property type="match status" value="1"/>
</dbReference>
<gene>
    <name evidence="17" type="ORF">OFUS_LOCUS4260</name>
</gene>
<evidence type="ECO:0000256" key="2">
    <source>
        <dbReference type="ARBA" id="ARBA00004514"/>
    </source>
</evidence>
<keyword evidence="7" id="KW-0963">Cytoplasm</keyword>
<evidence type="ECO:0000256" key="13">
    <source>
        <dbReference type="ARBA" id="ARBA00048641"/>
    </source>
</evidence>
<evidence type="ECO:0000256" key="7">
    <source>
        <dbReference type="ARBA" id="ARBA00022490"/>
    </source>
</evidence>
<accession>A0A8J1THS8</accession>
<evidence type="ECO:0000256" key="6">
    <source>
        <dbReference type="ARBA" id="ARBA00016301"/>
    </source>
</evidence>
<organism evidence="17 18">
    <name type="scientific">Owenia fusiformis</name>
    <name type="common">Polychaete worm</name>
    <dbReference type="NCBI Taxonomy" id="6347"/>
    <lineage>
        <taxon>Eukaryota</taxon>
        <taxon>Metazoa</taxon>
        <taxon>Spiralia</taxon>
        <taxon>Lophotrochozoa</taxon>
        <taxon>Annelida</taxon>
        <taxon>Polychaeta</taxon>
        <taxon>Sedentaria</taxon>
        <taxon>Canalipalpata</taxon>
        <taxon>Sabellida</taxon>
        <taxon>Oweniida</taxon>
        <taxon>Oweniidae</taxon>
        <taxon>Owenia</taxon>
    </lineage>
</organism>
<dbReference type="EC" id="2.7.8.7" evidence="5"/>
<evidence type="ECO:0000256" key="10">
    <source>
        <dbReference type="ARBA" id="ARBA00022842"/>
    </source>
</evidence>
<evidence type="ECO:0000256" key="1">
    <source>
        <dbReference type="ARBA" id="ARBA00001946"/>
    </source>
</evidence>
<comment type="caution">
    <text evidence="17">The sequence shown here is derived from an EMBL/GenBank/DDBJ whole genome shotgun (WGS) entry which is preliminary data.</text>
</comment>
<comment type="cofactor">
    <cofactor evidence="1">
        <name>Mg(2+)</name>
        <dbReference type="ChEBI" id="CHEBI:18420"/>
    </cofactor>
</comment>
<dbReference type="EMBL" id="CAIIXF020000002">
    <property type="protein sequence ID" value="CAH1777189.1"/>
    <property type="molecule type" value="Genomic_DNA"/>
</dbReference>
<comment type="subcellular location">
    <subcellularLocation>
        <location evidence="2">Cytoplasm</location>
        <location evidence="2">Cytosol</location>
    </subcellularLocation>
</comment>
<dbReference type="FunFam" id="3.90.470.20:FF:000006">
    <property type="entry name" value="L-aminoadipate-semialdehyde dehydrogenase-phosphopantetheinyl transferase"/>
    <property type="match status" value="1"/>
</dbReference>
<dbReference type="Proteomes" id="UP000749559">
    <property type="component" value="Unassembled WGS sequence"/>
</dbReference>
<dbReference type="AlphaFoldDB" id="A0A8J1THS8"/>
<evidence type="ECO:0000259" key="15">
    <source>
        <dbReference type="Pfam" id="PF01648"/>
    </source>
</evidence>
<comment type="similarity">
    <text evidence="3">Belongs to the P-Pant transferase superfamily. AcpS family.</text>
</comment>
<evidence type="ECO:0000313" key="18">
    <source>
        <dbReference type="Proteomes" id="UP000749559"/>
    </source>
</evidence>
<keyword evidence="9" id="KW-0479">Metal-binding</keyword>
<proteinExistence type="inferred from homology"/>
<reference evidence="17" key="1">
    <citation type="submission" date="2022-03" db="EMBL/GenBank/DDBJ databases">
        <authorList>
            <person name="Martin C."/>
        </authorList>
    </citation>
    <scope>NUCLEOTIDE SEQUENCE</scope>
</reference>
<dbReference type="SUPFAM" id="SSF56214">
    <property type="entry name" value="4'-phosphopantetheinyl transferase"/>
    <property type="match status" value="2"/>
</dbReference>
<dbReference type="InterPro" id="IPR008278">
    <property type="entry name" value="4-PPantetheinyl_Trfase_dom"/>
</dbReference>
<feature type="domain" description="4'-phosphopantetheinyl transferase N-terminal" evidence="16">
    <location>
        <begin position="12"/>
        <end position="109"/>
    </location>
</feature>
<dbReference type="InterPro" id="IPR037143">
    <property type="entry name" value="4-PPantetheinyl_Trfase_dom_sf"/>
</dbReference>
<comment type="subunit">
    <text evidence="4">Monomer.</text>
</comment>
<evidence type="ECO:0000256" key="12">
    <source>
        <dbReference type="ARBA" id="ARBA00033443"/>
    </source>
</evidence>
<feature type="domain" description="4'-phosphopantetheinyl transferase" evidence="15">
    <location>
        <begin position="112"/>
        <end position="230"/>
    </location>
</feature>